<dbReference type="PROSITE" id="PS50893">
    <property type="entry name" value="ABC_TRANSPORTER_2"/>
    <property type="match status" value="1"/>
</dbReference>
<dbReference type="RefSeq" id="WP_377946096.1">
    <property type="nucleotide sequence ID" value="NZ_JBHUCX010000100.1"/>
</dbReference>
<evidence type="ECO:0000256" key="5">
    <source>
        <dbReference type="ARBA" id="ARBA00022741"/>
    </source>
</evidence>
<gene>
    <name evidence="9" type="ORF">ACFSB2_25895</name>
</gene>
<dbReference type="InterPro" id="IPR027417">
    <property type="entry name" value="P-loop_NTPase"/>
</dbReference>
<protein>
    <submittedName>
        <fullName evidence="9">ABC transporter ATP-binding protein</fullName>
    </submittedName>
</protein>
<comment type="similarity">
    <text evidence="2">Belongs to the ABC transporter superfamily.</text>
</comment>
<evidence type="ECO:0000313" key="10">
    <source>
        <dbReference type="Proteomes" id="UP001597079"/>
    </source>
</evidence>
<dbReference type="CDD" id="cd03257">
    <property type="entry name" value="ABC_NikE_OppD_transporters"/>
    <property type="match status" value="1"/>
</dbReference>
<dbReference type="Gene3D" id="3.40.50.300">
    <property type="entry name" value="P-loop containing nucleotide triphosphate hydrolases"/>
    <property type="match status" value="1"/>
</dbReference>
<dbReference type="InterPro" id="IPR050388">
    <property type="entry name" value="ABC_Ni/Peptide_Import"/>
</dbReference>
<dbReference type="Pfam" id="PF00005">
    <property type="entry name" value="ABC_tran"/>
    <property type="match status" value="1"/>
</dbReference>
<keyword evidence="10" id="KW-1185">Reference proteome</keyword>
<evidence type="ECO:0000256" key="1">
    <source>
        <dbReference type="ARBA" id="ARBA00004202"/>
    </source>
</evidence>
<dbReference type="InterPro" id="IPR003593">
    <property type="entry name" value="AAA+_ATPase"/>
</dbReference>
<dbReference type="EMBL" id="JBHUCX010000100">
    <property type="protein sequence ID" value="MFD1678105.1"/>
    <property type="molecule type" value="Genomic_DNA"/>
</dbReference>
<dbReference type="SMART" id="SM00382">
    <property type="entry name" value="AAA"/>
    <property type="match status" value="1"/>
</dbReference>
<dbReference type="Pfam" id="PF08352">
    <property type="entry name" value="oligo_HPY"/>
    <property type="match status" value="1"/>
</dbReference>
<organism evidence="9 10">
    <name type="scientific">Alicyclobacillus fodiniaquatilis</name>
    <dbReference type="NCBI Taxonomy" id="1661150"/>
    <lineage>
        <taxon>Bacteria</taxon>
        <taxon>Bacillati</taxon>
        <taxon>Bacillota</taxon>
        <taxon>Bacilli</taxon>
        <taxon>Bacillales</taxon>
        <taxon>Alicyclobacillaceae</taxon>
        <taxon>Alicyclobacillus</taxon>
    </lineage>
</organism>
<dbReference type="GO" id="GO:0005524">
    <property type="term" value="F:ATP binding"/>
    <property type="evidence" value="ECO:0007669"/>
    <property type="project" value="UniProtKB-KW"/>
</dbReference>
<evidence type="ECO:0000259" key="8">
    <source>
        <dbReference type="PROSITE" id="PS50893"/>
    </source>
</evidence>
<keyword evidence="5" id="KW-0547">Nucleotide-binding</keyword>
<comment type="subcellular location">
    <subcellularLocation>
        <location evidence="1">Cell membrane</location>
        <topology evidence="1">Peripheral membrane protein</topology>
    </subcellularLocation>
</comment>
<keyword evidence="3" id="KW-0813">Transport</keyword>
<dbReference type="PANTHER" id="PTHR43297:SF9">
    <property type="entry name" value="ABC TRANSPORTER ATP-BINDING PROTEIN"/>
    <property type="match status" value="1"/>
</dbReference>
<evidence type="ECO:0000256" key="2">
    <source>
        <dbReference type="ARBA" id="ARBA00005417"/>
    </source>
</evidence>
<evidence type="ECO:0000256" key="4">
    <source>
        <dbReference type="ARBA" id="ARBA00022475"/>
    </source>
</evidence>
<dbReference type="InterPro" id="IPR013563">
    <property type="entry name" value="Oligopep_ABC_C"/>
</dbReference>
<keyword evidence="4" id="KW-1003">Cell membrane</keyword>
<evidence type="ECO:0000256" key="3">
    <source>
        <dbReference type="ARBA" id="ARBA00022448"/>
    </source>
</evidence>
<evidence type="ECO:0000256" key="7">
    <source>
        <dbReference type="ARBA" id="ARBA00023136"/>
    </source>
</evidence>
<comment type="caution">
    <text evidence="9">The sequence shown here is derived from an EMBL/GenBank/DDBJ whole genome shotgun (WGS) entry which is preliminary data.</text>
</comment>
<keyword evidence="6 9" id="KW-0067">ATP-binding</keyword>
<sequence>MEAVLDVRNLHTRFERPDSVVYAVNGVSFQVLPGEWLGILGESGSGKSAMLMSILHLLGNNGQVFDGEIMFDGQDLLHMSKRELRYVRGQHIGVVFQNVVNSFNQYLRVGQQIMEPLLEHGICSKAEAKQRAIALMGEMGIPDPAVRFANYPFELSGGMRQRAMIAAALACEPKLLLADEPTTALDTTIQVQVLAVLRRACERRKMSTVMVTHDIGVATNVCDRVLVLYGGQVMEMAEIDQFIQRPAHPYTLGLRSSALDNRRKGMFAPISGNAQTLIQPPVGCPFAPRCRFADSTCDAVRPAFRQLEKDHWVACHHVEGVAVNGG</sequence>
<evidence type="ECO:0000256" key="6">
    <source>
        <dbReference type="ARBA" id="ARBA00022840"/>
    </source>
</evidence>
<evidence type="ECO:0000313" key="9">
    <source>
        <dbReference type="EMBL" id="MFD1678105.1"/>
    </source>
</evidence>
<proteinExistence type="inferred from homology"/>
<dbReference type="InterPro" id="IPR017871">
    <property type="entry name" value="ABC_transporter-like_CS"/>
</dbReference>
<feature type="domain" description="ABC transporter" evidence="8">
    <location>
        <begin position="5"/>
        <end position="255"/>
    </location>
</feature>
<dbReference type="PANTHER" id="PTHR43297">
    <property type="entry name" value="OLIGOPEPTIDE TRANSPORT ATP-BINDING PROTEIN APPD"/>
    <property type="match status" value="1"/>
</dbReference>
<accession>A0ABW4JQK8</accession>
<dbReference type="PROSITE" id="PS00211">
    <property type="entry name" value="ABC_TRANSPORTER_1"/>
    <property type="match status" value="1"/>
</dbReference>
<name>A0ABW4JQK8_9BACL</name>
<dbReference type="SUPFAM" id="SSF52540">
    <property type="entry name" value="P-loop containing nucleoside triphosphate hydrolases"/>
    <property type="match status" value="1"/>
</dbReference>
<dbReference type="InterPro" id="IPR003439">
    <property type="entry name" value="ABC_transporter-like_ATP-bd"/>
</dbReference>
<reference evidence="10" key="1">
    <citation type="journal article" date="2019" name="Int. J. Syst. Evol. Microbiol.">
        <title>The Global Catalogue of Microorganisms (GCM) 10K type strain sequencing project: providing services to taxonomists for standard genome sequencing and annotation.</title>
        <authorList>
            <consortium name="The Broad Institute Genomics Platform"/>
            <consortium name="The Broad Institute Genome Sequencing Center for Infectious Disease"/>
            <person name="Wu L."/>
            <person name="Ma J."/>
        </authorList>
    </citation>
    <scope>NUCLEOTIDE SEQUENCE [LARGE SCALE GENOMIC DNA]</scope>
    <source>
        <strain evidence="10">CGMCC 1.12286</strain>
    </source>
</reference>
<dbReference type="Proteomes" id="UP001597079">
    <property type="component" value="Unassembled WGS sequence"/>
</dbReference>
<keyword evidence="7" id="KW-0472">Membrane</keyword>
<dbReference type="NCBIfam" id="TIGR01727">
    <property type="entry name" value="oligo_HPY"/>
    <property type="match status" value="1"/>
</dbReference>